<dbReference type="OrthoDB" id="3249986at2759"/>
<feature type="transmembrane region" description="Helical" evidence="1">
    <location>
        <begin position="255"/>
        <end position="279"/>
    </location>
</feature>
<gene>
    <name evidence="2" type="ORF">BDP27DRAFT_1316309</name>
</gene>
<dbReference type="Proteomes" id="UP000772434">
    <property type="component" value="Unassembled WGS sequence"/>
</dbReference>
<dbReference type="EMBL" id="JADNRY010000011">
    <property type="protein sequence ID" value="KAF9074992.1"/>
    <property type="molecule type" value="Genomic_DNA"/>
</dbReference>
<keyword evidence="1" id="KW-1133">Transmembrane helix</keyword>
<keyword evidence="3" id="KW-1185">Reference proteome</keyword>
<proteinExistence type="predicted"/>
<comment type="caution">
    <text evidence="2">The sequence shown here is derived from an EMBL/GenBank/DDBJ whole genome shotgun (WGS) entry which is preliminary data.</text>
</comment>
<protein>
    <submittedName>
        <fullName evidence="2">Uncharacterized protein</fullName>
    </submittedName>
</protein>
<evidence type="ECO:0000313" key="3">
    <source>
        <dbReference type="Proteomes" id="UP000772434"/>
    </source>
</evidence>
<keyword evidence="1" id="KW-0812">Transmembrane</keyword>
<name>A0A9P5Q5L1_9AGAR</name>
<sequence>MTSALVIPGSTLMHASLAYLSPELRTMDSIISSSHTSPRIPLELLLLIRSYLLVHATDHLIFRSSAALQRYEKSLRYLLCSECTAYNEHVYGSDIWEWQQFSGACACFASSISSSIFLQGMNSSFPNFSPLNPKKFTNRHHWLEFYLSMKAVRFTRRSGSQPKIIWELVSRVLDDFGCQSVHTEERQLDSVLVVPYKHFPEVNEEYCLKRVDRDLALSVEYTMSPLLRLPSNPNSEPSLTVDSVTTWSAVPSIQVFFLTVISLPLSILTMTITVVCFYATPFAFRII</sequence>
<evidence type="ECO:0000256" key="1">
    <source>
        <dbReference type="SAM" id="Phobius"/>
    </source>
</evidence>
<organism evidence="2 3">
    <name type="scientific">Rhodocollybia butyracea</name>
    <dbReference type="NCBI Taxonomy" id="206335"/>
    <lineage>
        <taxon>Eukaryota</taxon>
        <taxon>Fungi</taxon>
        <taxon>Dikarya</taxon>
        <taxon>Basidiomycota</taxon>
        <taxon>Agaricomycotina</taxon>
        <taxon>Agaricomycetes</taxon>
        <taxon>Agaricomycetidae</taxon>
        <taxon>Agaricales</taxon>
        <taxon>Marasmiineae</taxon>
        <taxon>Omphalotaceae</taxon>
        <taxon>Rhodocollybia</taxon>
    </lineage>
</organism>
<evidence type="ECO:0000313" key="2">
    <source>
        <dbReference type="EMBL" id="KAF9074992.1"/>
    </source>
</evidence>
<reference evidence="2" key="1">
    <citation type="submission" date="2020-11" db="EMBL/GenBank/DDBJ databases">
        <authorList>
            <consortium name="DOE Joint Genome Institute"/>
            <person name="Ahrendt S."/>
            <person name="Riley R."/>
            <person name="Andreopoulos W."/>
            <person name="Labutti K."/>
            <person name="Pangilinan J."/>
            <person name="Ruiz-Duenas F.J."/>
            <person name="Barrasa J.M."/>
            <person name="Sanchez-Garcia M."/>
            <person name="Camarero S."/>
            <person name="Miyauchi S."/>
            <person name="Serrano A."/>
            <person name="Linde D."/>
            <person name="Babiker R."/>
            <person name="Drula E."/>
            <person name="Ayuso-Fernandez I."/>
            <person name="Pacheco R."/>
            <person name="Padilla G."/>
            <person name="Ferreira P."/>
            <person name="Barriuso J."/>
            <person name="Kellner H."/>
            <person name="Castanera R."/>
            <person name="Alfaro M."/>
            <person name="Ramirez L."/>
            <person name="Pisabarro A.G."/>
            <person name="Kuo A."/>
            <person name="Tritt A."/>
            <person name="Lipzen A."/>
            <person name="He G."/>
            <person name="Yan M."/>
            <person name="Ng V."/>
            <person name="Cullen D."/>
            <person name="Martin F."/>
            <person name="Rosso M.-N."/>
            <person name="Henrissat B."/>
            <person name="Hibbett D."/>
            <person name="Martinez A.T."/>
            <person name="Grigoriev I.V."/>
        </authorList>
    </citation>
    <scope>NUCLEOTIDE SEQUENCE</scope>
    <source>
        <strain evidence="2">AH 40177</strain>
    </source>
</reference>
<accession>A0A9P5Q5L1</accession>
<keyword evidence="1" id="KW-0472">Membrane</keyword>
<dbReference type="AlphaFoldDB" id="A0A9P5Q5L1"/>